<evidence type="ECO:0000313" key="2">
    <source>
        <dbReference type="WBParaSite" id="RSKR_0000172800.1"/>
    </source>
</evidence>
<accession>A0AC35TL85</accession>
<proteinExistence type="predicted"/>
<dbReference type="WBParaSite" id="RSKR_0000172800.1">
    <property type="protein sequence ID" value="RSKR_0000172800.1"/>
    <property type="gene ID" value="RSKR_0000172800"/>
</dbReference>
<name>A0AC35TL85_9BILA</name>
<sequence length="203" mass="22377">MFLACNQCPDLNFDQSQERTTVTTGVNANGCIYRIITCTSTSAINNVYVGFYYNYNEVNLDTSSGTTVSRTITCNTDGTWTYTYTDINGNTQTVEILNVGCRRVTCTTCPPIRYLGNDNNLEVSTTIVNGCRVTTFTCNRNNNNGRAVLIWNGEELLEDTDNDGSVSRTLTCNGNGYWGYNFVPRNGATTQTVAVTSVTCQTR</sequence>
<protein>
    <submittedName>
        <fullName evidence="2">C6 domain-containing protein</fullName>
    </submittedName>
</protein>
<dbReference type="Proteomes" id="UP000095286">
    <property type="component" value="Unplaced"/>
</dbReference>
<reference evidence="2" key="1">
    <citation type="submission" date="2016-11" db="UniProtKB">
        <authorList>
            <consortium name="WormBaseParasite"/>
        </authorList>
    </citation>
    <scope>IDENTIFICATION</scope>
    <source>
        <strain evidence="2">KR3021</strain>
    </source>
</reference>
<evidence type="ECO:0000313" key="1">
    <source>
        <dbReference type="Proteomes" id="UP000095286"/>
    </source>
</evidence>
<organism evidence="1 2">
    <name type="scientific">Rhabditophanes sp. KR3021</name>
    <dbReference type="NCBI Taxonomy" id="114890"/>
    <lineage>
        <taxon>Eukaryota</taxon>
        <taxon>Metazoa</taxon>
        <taxon>Ecdysozoa</taxon>
        <taxon>Nematoda</taxon>
        <taxon>Chromadorea</taxon>
        <taxon>Rhabditida</taxon>
        <taxon>Tylenchina</taxon>
        <taxon>Panagrolaimomorpha</taxon>
        <taxon>Strongyloidoidea</taxon>
        <taxon>Alloionematidae</taxon>
        <taxon>Rhabditophanes</taxon>
    </lineage>
</organism>